<keyword evidence="6 7" id="KW-0472">Membrane</keyword>
<dbReference type="SUPFAM" id="SSF103481">
    <property type="entry name" value="Multidrug resistance efflux transporter EmrE"/>
    <property type="match status" value="2"/>
</dbReference>
<dbReference type="AlphaFoldDB" id="A0A9D1HKT2"/>
<dbReference type="Pfam" id="PF00892">
    <property type="entry name" value="EamA"/>
    <property type="match status" value="2"/>
</dbReference>
<evidence type="ECO:0000256" key="6">
    <source>
        <dbReference type="ARBA" id="ARBA00023136"/>
    </source>
</evidence>
<evidence type="ECO:0000256" key="2">
    <source>
        <dbReference type="ARBA" id="ARBA00007362"/>
    </source>
</evidence>
<dbReference type="PANTHER" id="PTHR42920:SF5">
    <property type="entry name" value="EAMA DOMAIN-CONTAINING PROTEIN"/>
    <property type="match status" value="1"/>
</dbReference>
<evidence type="ECO:0000256" key="7">
    <source>
        <dbReference type="SAM" id="Phobius"/>
    </source>
</evidence>
<dbReference type="GO" id="GO:0005886">
    <property type="term" value="C:plasma membrane"/>
    <property type="evidence" value="ECO:0007669"/>
    <property type="project" value="UniProtKB-SubCell"/>
</dbReference>
<dbReference type="PANTHER" id="PTHR42920">
    <property type="entry name" value="OS03G0707200 PROTEIN-RELATED"/>
    <property type="match status" value="1"/>
</dbReference>
<reference evidence="9" key="1">
    <citation type="submission" date="2020-10" db="EMBL/GenBank/DDBJ databases">
        <authorList>
            <person name="Gilroy R."/>
        </authorList>
    </citation>
    <scope>NUCLEOTIDE SEQUENCE</scope>
    <source>
        <strain evidence="9">2830</strain>
    </source>
</reference>
<comment type="subcellular location">
    <subcellularLocation>
        <location evidence="1">Cell membrane</location>
        <topology evidence="1">Multi-pass membrane protein</topology>
    </subcellularLocation>
</comment>
<name>A0A9D1HKT2_9FIRM</name>
<dbReference type="EMBL" id="DVMH01000033">
    <property type="protein sequence ID" value="HIU10909.1"/>
    <property type="molecule type" value="Genomic_DNA"/>
</dbReference>
<keyword evidence="3" id="KW-1003">Cell membrane</keyword>
<sequence>MQSDFIRHNVFPTLAAFIWGIAFVAQSVAAESVQAFTFNAARSAVAFLFLLMLCVCIRSWRQHKDDIIPSGSAYRKDLLLGGVCCGLALATATYLQQKGLETTTAGKAGFITALYIVLVPVCGLFLHKKVRGLVWLSVALAVCGLYFLCINGGFTISSGDFMVLLCAFCFTGHILLIDYFTVRVDGIQLSCAQFFVMMLFSSVGMLLTETPSWETLLPAMGSILYVGILSSGVAYTLQILAQKGSNPTTVSLLLSLEAVFATLAGAIILHDHMTGREYFGCIMMFAAVMLAQLPAKSKSEKLVLTAKSEL</sequence>
<protein>
    <submittedName>
        <fullName evidence="9">DMT family transporter</fullName>
    </submittedName>
</protein>
<keyword evidence="5 7" id="KW-1133">Transmembrane helix</keyword>
<evidence type="ECO:0000256" key="5">
    <source>
        <dbReference type="ARBA" id="ARBA00022989"/>
    </source>
</evidence>
<feature type="transmembrane region" description="Helical" evidence="7">
    <location>
        <begin position="40"/>
        <end position="57"/>
    </location>
</feature>
<dbReference type="InterPro" id="IPR000620">
    <property type="entry name" value="EamA_dom"/>
</dbReference>
<dbReference type="InterPro" id="IPR051258">
    <property type="entry name" value="Diverse_Substrate_Transporter"/>
</dbReference>
<feature type="transmembrane region" description="Helical" evidence="7">
    <location>
        <begin position="78"/>
        <end position="96"/>
    </location>
</feature>
<comment type="caution">
    <text evidence="9">The sequence shown here is derived from an EMBL/GenBank/DDBJ whole genome shotgun (WGS) entry which is preliminary data.</text>
</comment>
<organism evidence="9 10">
    <name type="scientific">Candidatus Avidehalobacter gallistercoris</name>
    <dbReference type="NCBI Taxonomy" id="2840694"/>
    <lineage>
        <taxon>Bacteria</taxon>
        <taxon>Bacillati</taxon>
        <taxon>Bacillota</taxon>
        <taxon>Clostridia</taxon>
        <taxon>Eubacteriales</taxon>
        <taxon>Peptococcaceae</taxon>
        <taxon>Peptococcaceae incertae sedis</taxon>
        <taxon>Candidatus Avidehalobacter</taxon>
    </lineage>
</organism>
<evidence type="ECO:0000313" key="10">
    <source>
        <dbReference type="Proteomes" id="UP000824124"/>
    </source>
</evidence>
<keyword evidence="4 7" id="KW-0812">Transmembrane</keyword>
<proteinExistence type="inferred from homology"/>
<dbReference type="InterPro" id="IPR037185">
    <property type="entry name" value="EmrE-like"/>
</dbReference>
<feature type="domain" description="EamA" evidence="8">
    <location>
        <begin position="14"/>
        <end position="148"/>
    </location>
</feature>
<feature type="transmembrane region" description="Helical" evidence="7">
    <location>
        <begin position="108"/>
        <end position="126"/>
    </location>
</feature>
<evidence type="ECO:0000256" key="3">
    <source>
        <dbReference type="ARBA" id="ARBA00022475"/>
    </source>
</evidence>
<feature type="transmembrane region" description="Helical" evidence="7">
    <location>
        <begin position="249"/>
        <end position="269"/>
    </location>
</feature>
<comment type="similarity">
    <text evidence="2">Belongs to the EamA transporter family.</text>
</comment>
<evidence type="ECO:0000259" key="8">
    <source>
        <dbReference type="Pfam" id="PF00892"/>
    </source>
</evidence>
<accession>A0A9D1HKT2</accession>
<evidence type="ECO:0000256" key="1">
    <source>
        <dbReference type="ARBA" id="ARBA00004651"/>
    </source>
</evidence>
<reference evidence="9" key="2">
    <citation type="journal article" date="2021" name="PeerJ">
        <title>Extensive microbial diversity within the chicken gut microbiome revealed by metagenomics and culture.</title>
        <authorList>
            <person name="Gilroy R."/>
            <person name="Ravi A."/>
            <person name="Getino M."/>
            <person name="Pursley I."/>
            <person name="Horton D.L."/>
            <person name="Alikhan N.F."/>
            <person name="Baker D."/>
            <person name="Gharbi K."/>
            <person name="Hall N."/>
            <person name="Watson M."/>
            <person name="Adriaenssens E.M."/>
            <person name="Foster-Nyarko E."/>
            <person name="Jarju S."/>
            <person name="Secka A."/>
            <person name="Antonio M."/>
            <person name="Oren A."/>
            <person name="Chaudhuri R.R."/>
            <person name="La Ragione R."/>
            <person name="Hildebrand F."/>
            <person name="Pallen M.J."/>
        </authorList>
    </citation>
    <scope>NUCLEOTIDE SEQUENCE</scope>
    <source>
        <strain evidence="9">2830</strain>
    </source>
</reference>
<feature type="transmembrane region" description="Helical" evidence="7">
    <location>
        <begin position="161"/>
        <end position="180"/>
    </location>
</feature>
<dbReference type="Proteomes" id="UP000824124">
    <property type="component" value="Unassembled WGS sequence"/>
</dbReference>
<evidence type="ECO:0000256" key="4">
    <source>
        <dbReference type="ARBA" id="ARBA00022692"/>
    </source>
</evidence>
<feature type="transmembrane region" description="Helical" evidence="7">
    <location>
        <begin position="133"/>
        <end position="155"/>
    </location>
</feature>
<gene>
    <name evidence="9" type="ORF">IAB00_06700</name>
</gene>
<feature type="domain" description="EamA" evidence="8">
    <location>
        <begin position="158"/>
        <end position="290"/>
    </location>
</feature>
<evidence type="ECO:0000313" key="9">
    <source>
        <dbReference type="EMBL" id="HIU10909.1"/>
    </source>
</evidence>
<feature type="transmembrane region" description="Helical" evidence="7">
    <location>
        <begin position="187"/>
        <end position="207"/>
    </location>
</feature>
<feature type="transmembrane region" description="Helical" evidence="7">
    <location>
        <begin position="219"/>
        <end position="237"/>
    </location>
</feature>